<proteinExistence type="predicted"/>
<accession>A0A8C0QV43</accession>
<sequence>MSLLDCFCTSRTQVESLRPEKQSETNIHQYLVDEPAFSRLPPTTRAKDKFLVKLGWICNFNLLYQDDLQWRRLLLGG</sequence>
<keyword evidence="2" id="KW-1185">Reference proteome</keyword>
<evidence type="ECO:0000313" key="2">
    <source>
        <dbReference type="Proteomes" id="UP000694391"/>
    </source>
</evidence>
<dbReference type="AlphaFoldDB" id="A0A8C0QV43"/>
<organism evidence="1 2">
    <name type="scientific">Canis lupus dingo</name>
    <name type="common">dingo</name>
    <dbReference type="NCBI Taxonomy" id="286419"/>
    <lineage>
        <taxon>Eukaryota</taxon>
        <taxon>Metazoa</taxon>
        <taxon>Chordata</taxon>
        <taxon>Craniata</taxon>
        <taxon>Vertebrata</taxon>
        <taxon>Euteleostomi</taxon>
        <taxon>Mammalia</taxon>
        <taxon>Eutheria</taxon>
        <taxon>Laurasiatheria</taxon>
        <taxon>Carnivora</taxon>
        <taxon>Caniformia</taxon>
        <taxon>Canidae</taxon>
        <taxon>Canis</taxon>
    </lineage>
</organism>
<name>A0A8C0QV43_CANLU</name>
<dbReference type="Proteomes" id="UP000694391">
    <property type="component" value="Unplaced"/>
</dbReference>
<protein>
    <submittedName>
        <fullName evidence="1">Uncharacterized protein</fullName>
    </submittedName>
</protein>
<reference evidence="1" key="2">
    <citation type="submission" date="2025-09" db="UniProtKB">
        <authorList>
            <consortium name="Ensembl"/>
        </authorList>
    </citation>
    <scope>IDENTIFICATION</scope>
</reference>
<dbReference type="Ensembl" id="ENSCAFT00020005823.1">
    <property type="protein sequence ID" value="ENSCAFP00020005031.1"/>
    <property type="gene ID" value="ENSCAFG00020004126.1"/>
</dbReference>
<evidence type="ECO:0000313" key="1">
    <source>
        <dbReference type="Ensembl" id="ENSCAFP00020005031.1"/>
    </source>
</evidence>
<reference evidence="1" key="1">
    <citation type="submission" date="2025-08" db="UniProtKB">
        <authorList>
            <consortium name="Ensembl"/>
        </authorList>
    </citation>
    <scope>IDENTIFICATION</scope>
</reference>